<keyword evidence="2" id="KW-0694">RNA-binding</keyword>
<keyword evidence="2" id="KW-0963">Cytoplasm</keyword>
<evidence type="ECO:0000256" key="1">
    <source>
        <dbReference type="ARBA" id="ARBA00009673"/>
    </source>
</evidence>
<dbReference type="EC" id="3.1.1.-" evidence="2"/>
<dbReference type="RefSeq" id="WP_040100775.1">
    <property type="nucleotide sequence ID" value="NZ_JWJD01000008.1"/>
</dbReference>
<dbReference type="CDD" id="cd00563">
    <property type="entry name" value="Dtyr_deacylase"/>
    <property type="match status" value="1"/>
</dbReference>
<comment type="function">
    <text evidence="2">An aminoacyl-tRNA editing enzyme that deacylates mischarged D-aminoacyl-tRNAs. Also deacylates mischarged glycyl-tRNA(Ala), protecting cells against glycine mischarging by AlaRS. Acts via tRNA-based rather than protein-based catalysis; rejects L-amino acids rather than detecting D-amino acids in the active site. By recycling D-aminoacyl-tRNA to D-amino acids and free tRNA molecules, this enzyme counteracts the toxicity associated with the formation of D-aminoacyl-tRNA entities in vivo and helps enforce protein L-homochirality.</text>
</comment>
<dbReference type="GO" id="GO:0019478">
    <property type="term" value="P:D-amino acid catabolic process"/>
    <property type="evidence" value="ECO:0007669"/>
    <property type="project" value="UniProtKB-UniRule"/>
</dbReference>
<dbReference type="GO" id="GO:0005737">
    <property type="term" value="C:cytoplasm"/>
    <property type="evidence" value="ECO:0007669"/>
    <property type="project" value="UniProtKB-SubCell"/>
</dbReference>
<comment type="subcellular location">
    <subcellularLocation>
        <location evidence="2">Cytoplasm</location>
    </subcellularLocation>
</comment>
<dbReference type="GO" id="GO:0051500">
    <property type="term" value="F:D-tyrosyl-tRNA(Tyr) deacylase activity"/>
    <property type="evidence" value="ECO:0007669"/>
    <property type="project" value="TreeGrafter"/>
</dbReference>
<dbReference type="GO" id="GO:0000049">
    <property type="term" value="F:tRNA binding"/>
    <property type="evidence" value="ECO:0007669"/>
    <property type="project" value="UniProtKB-UniRule"/>
</dbReference>
<accession>A0A0C2HFH4</accession>
<dbReference type="HAMAP" id="MF_00518">
    <property type="entry name" value="Deacylase_Dtd"/>
    <property type="match status" value="1"/>
</dbReference>
<reference evidence="3 4" key="1">
    <citation type="submission" date="2014-12" db="EMBL/GenBank/DDBJ databases">
        <title>Genomes of Geoalkalibacter ferrihydriticus and Geoalkalibacter subterraneus, two haloalkaliphilic metal-reducing members of the Geobacteraceae.</title>
        <authorList>
            <person name="Badalamenti J.P."/>
            <person name="Torres C.I."/>
            <person name="Krajmalnik-Brown R."/>
            <person name="Bond D.R."/>
        </authorList>
    </citation>
    <scope>NUCLEOTIDE SEQUENCE [LARGE SCALE GENOMIC DNA]</scope>
    <source>
        <strain evidence="3 4">DSM 17813</strain>
    </source>
</reference>
<comment type="caution">
    <text evidence="3">The sequence shown here is derived from an EMBL/GenBank/DDBJ whole genome shotgun (WGS) entry which is preliminary data.</text>
</comment>
<dbReference type="NCBIfam" id="TIGR00256">
    <property type="entry name" value="D-aminoacyl-tRNA deacylase"/>
    <property type="match status" value="1"/>
</dbReference>
<comment type="domain">
    <text evidence="2">A Gly-cisPro motif from one monomer fits into the active site of the other monomer to allow specific chiral rejection of L-amino acids.</text>
</comment>
<dbReference type="InterPro" id="IPR003732">
    <property type="entry name" value="Daa-tRNA_deacyls_DTD"/>
</dbReference>
<keyword evidence="2" id="KW-0820">tRNA-binding</keyword>
<dbReference type="EMBL" id="JWJD01000008">
    <property type="protein sequence ID" value="KIH75661.1"/>
    <property type="molecule type" value="Genomic_DNA"/>
</dbReference>
<protein>
    <recommendedName>
        <fullName evidence="2">D-aminoacyl-tRNA deacylase</fullName>
        <shortName evidence="2">DTD</shortName>
        <ecNumber evidence="2">3.1.1.96</ecNumber>
    </recommendedName>
    <alternativeName>
        <fullName evidence="2">Gly-tRNA(Ala) deacylase</fullName>
        <ecNumber evidence="2">3.1.1.-</ecNumber>
    </alternativeName>
</protein>
<dbReference type="EC" id="3.1.1.96" evidence="2"/>
<evidence type="ECO:0000313" key="4">
    <source>
        <dbReference type="Proteomes" id="UP000035068"/>
    </source>
</evidence>
<evidence type="ECO:0000313" key="3">
    <source>
        <dbReference type="EMBL" id="KIH75661.1"/>
    </source>
</evidence>
<organism evidence="3 4">
    <name type="scientific">Geoalkalibacter ferrihydriticus DSM 17813</name>
    <dbReference type="NCBI Taxonomy" id="1121915"/>
    <lineage>
        <taxon>Bacteria</taxon>
        <taxon>Pseudomonadati</taxon>
        <taxon>Thermodesulfobacteriota</taxon>
        <taxon>Desulfuromonadia</taxon>
        <taxon>Desulfuromonadales</taxon>
        <taxon>Geoalkalibacteraceae</taxon>
        <taxon>Geoalkalibacter</taxon>
    </lineage>
</organism>
<dbReference type="InterPro" id="IPR023509">
    <property type="entry name" value="DTD-like_sf"/>
</dbReference>
<dbReference type="Proteomes" id="UP000035068">
    <property type="component" value="Unassembled WGS sequence"/>
</dbReference>
<dbReference type="PANTHER" id="PTHR10472:SF5">
    <property type="entry name" value="D-AMINOACYL-TRNA DEACYLASE 1"/>
    <property type="match status" value="1"/>
</dbReference>
<dbReference type="SUPFAM" id="SSF69500">
    <property type="entry name" value="DTD-like"/>
    <property type="match status" value="1"/>
</dbReference>
<dbReference type="GO" id="GO:0043908">
    <property type="term" value="F:Ser(Gly)-tRNA(Ala) hydrolase activity"/>
    <property type="evidence" value="ECO:0007669"/>
    <property type="project" value="UniProtKB-UniRule"/>
</dbReference>
<evidence type="ECO:0000256" key="2">
    <source>
        <dbReference type="HAMAP-Rule" id="MF_00518"/>
    </source>
</evidence>
<feature type="short sequence motif" description="Gly-cisPro motif, important for rejection of L-amino acids" evidence="2">
    <location>
        <begin position="137"/>
        <end position="138"/>
    </location>
</feature>
<keyword evidence="4" id="KW-1185">Reference proteome</keyword>
<comment type="similarity">
    <text evidence="1 2">Belongs to the DTD family.</text>
</comment>
<dbReference type="FunFam" id="3.50.80.10:FF:000001">
    <property type="entry name" value="D-aminoacyl-tRNA deacylase"/>
    <property type="match status" value="1"/>
</dbReference>
<dbReference type="AlphaFoldDB" id="A0A0C2HFH4"/>
<comment type="subunit">
    <text evidence="2">Homodimer.</text>
</comment>
<dbReference type="Pfam" id="PF02580">
    <property type="entry name" value="Tyr_Deacylase"/>
    <property type="match status" value="1"/>
</dbReference>
<proteinExistence type="inferred from homology"/>
<keyword evidence="2" id="KW-0378">Hydrolase</keyword>
<comment type="catalytic activity">
    <reaction evidence="2">
        <text>a D-aminoacyl-tRNA + H2O = a tRNA + a D-alpha-amino acid + H(+)</text>
        <dbReference type="Rhea" id="RHEA:13953"/>
        <dbReference type="Rhea" id="RHEA-COMP:10123"/>
        <dbReference type="Rhea" id="RHEA-COMP:10124"/>
        <dbReference type="ChEBI" id="CHEBI:15377"/>
        <dbReference type="ChEBI" id="CHEBI:15378"/>
        <dbReference type="ChEBI" id="CHEBI:59871"/>
        <dbReference type="ChEBI" id="CHEBI:78442"/>
        <dbReference type="ChEBI" id="CHEBI:79333"/>
        <dbReference type="EC" id="3.1.1.96"/>
    </reaction>
</comment>
<gene>
    <name evidence="2" type="primary">dtd</name>
    <name evidence="3" type="ORF">GFER_15115</name>
</gene>
<name>A0A0C2HFH4_9BACT</name>
<dbReference type="Gene3D" id="3.50.80.10">
    <property type="entry name" value="D-tyrosyl-tRNA(Tyr) deacylase"/>
    <property type="match status" value="1"/>
</dbReference>
<comment type="catalytic activity">
    <reaction evidence="2">
        <text>glycyl-tRNA(Ala) + H2O = tRNA(Ala) + glycine + H(+)</text>
        <dbReference type="Rhea" id="RHEA:53744"/>
        <dbReference type="Rhea" id="RHEA-COMP:9657"/>
        <dbReference type="Rhea" id="RHEA-COMP:13640"/>
        <dbReference type="ChEBI" id="CHEBI:15377"/>
        <dbReference type="ChEBI" id="CHEBI:15378"/>
        <dbReference type="ChEBI" id="CHEBI:57305"/>
        <dbReference type="ChEBI" id="CHEBI:78442"/>
        <dbReference type="ChEBI" id="CHEBI:78522"/>
    </reaction>
</comment>
<dbReference type="PANTHER" id="PTHR10472">
    <property type="entry name" value="D-TYROSYL-TRNA TYR DEACYLASE"/>
    <property type="match status" value="1"/>
</dbReference>
<sequence>MRAVLQRVTEARVEVAGRVVGAIGPGLLVLLGVGGADSSADAAFLAEKIAGLRIFEDPAGKMNLSVSEVGGAVLVVSQFTLYGDCRKGRRPSFAPAAAPDMANRLYEEFVAGLRRTGLEVATGVFQAQMQVHLVNDGPVTLLLDSQKDF</sequence>
<dbReference type="GO" id="GO:0106026">
    <property type="term" value="F:Gly-tRNA(Ala) deacylase activity"/>
    <property type="evidence" value="ECO:0007669"/>
    <property type="project" value="UniProtKB-UniRule"/>
</dbReference>